<sequence length="274" mass="29325">MSRRYSYDVFTSHGIVAVEETEGTGIPVLFIHGNSFSRQVFRKQLDTPFAGWHRLVAFDLPGHGGSSPAAAPATTYSRPGLADAALELMEALGIDKAVLVGWSLGGHVAMEMLARSEKIAGLFLSGAPPVGRDVSAGFRRPPSGGSAPGEARAPFEAEAFVDGIFTGPEASHFYEIVRGTDPDFRTALFASLRKGAGIDQRQALIDTGVPTAIVNGAEDRIVNLDYFETVPYGNLWNGTCYRLEGAGHAPFWDAPERYNALLQEFLRTAAPPAG</sequence>
<comment type="caution">
    <text evidence="3">The sequence shown here is derived from an EMBL/GenBank/DDBJ whole genome shotgun (WGS) entry which is preliminary data.</text>
</comment>
<reference evidence="4" key="1">
    <citation type="journal article" date="2019" name="Int. J. Syst. Evol. Microbiol.">
        <title>The Global Catalogue of Microorganisms (GCM) 10K type strain sequencing project: providing services to taxonomists for standard genome sequencing and annotation.</title>
        <authorList>
            <consortium name="The Broad Institute Genomics Platform"/>
            <consortium name="The Broad Institute Genome Sequencing Center for Infectious Disease"/>
            <person name="Wu L."/>
            <person name="Ma J."/>
        </authorList>
    </citation>
    <scope>NUCLEOTIDE SEQUENCE [LARGE SCALE GENOMIC DNA]</scope>
    <source>
        <strain evidence="4">CCM 7435</strain>
    </source>
</reference>
<evidence type="ECO:0000313" key="3">
    <source>
        <dbReference type="EMBL" id="MFD2140470.1"/>
    </source>
</evidence>
<protein>
    <submittedName>
        <fullName evidence="3">Alpha/beta fold hydrolase</fullName>
    </submittedName>
</protein>
<dbReference type="PANTHER" id="PTHR43798:SF31">
    <property type="entry name" value="AB HYDROLASE SUPERFAMILY PROTEIN YCLE"/>
    <property type="match status" value="1"/>
</dbReference>
<evidence type="ECO:0000259" key="2">
    <source>
        <dbReference type="Pfam" id="PF12697"/>
    </source>
</evidence>
<dbReference type="PRINTS" id="PR00111">
    <property type="entry name" value="ABHYDROLASE"/>
</dbReference>
<dbReference type="Gene3D" id="3.40.50.1820">
    <property type="entry name" value="alpha/beta hydrolase"/>
    <property type="match status" value="1"/>
</dbReference>
<dbReference type="InterPro" id="IPR029058">
    <property type="entry name" value="AB_hydrolase_fold"/>
</dbReference>
<keyword evidence="4" id="KW-1185">Reference proteome</keyword>
<accession>A0ABW4YWC3</accession>
<feature type="domain" description="AB hydrolase-1" evidence="2">
    <location>
        <begin position="28"/>
        <end position="260"/>
    </location>
</feature>
<gene>
    <name evidence="3" type="ORF">ACFSNC_08675</name>
</gene>
<dbReference type="InterPro" id="IPR000073">
    <property type="entry name" value="AB_hydrolase_1"/>
</dbReference>
<organism evidence="3 4">
    <name type="scientific">Ancylobacter oerskovii</name>
    <dbReference type="NCBI Taxonomy" id="459519"/>
    <lineage>
        <taxon>Bacteria</taxon>
        <taxon>Pseudomonadati</taxon>
        <taxon>Pseudomonadota</taxon>
        <taxon>Alphaproteobacteria</taxon>
        <taxon>Hyphomicrobiales</taxon>
        <taxon>Xanthobacteraceae</taxon>
        <taxon>Ancylobacter</taxon>
    </lineage>
</organism>
<dbReference type="InterPro" id="IPR050266">
    <property type="entry name" value="AB_hydrolase_sf"/>
</dbReference>
<dbReference type="Pfam" id="PF12697">
    <property type="entry name" value="Abhydrolase_6"/>
    <property type="match status" value="1"/>
</dbReference>
<dbReference type="PRINTS" id="PR00412">
    <property type="entry name" value="EPOXHYDRLASE"/>
</dbReference>
<dbReference type="Proteomes" id="UP001597299">
    <property type="component" value="Unassembled WGS sequence"/>
</dbReference>
<dbReference type="GO" id="GO:0016787">
    <property type="term" value="F:hydrolase activity"/>
    <property type="evidence" value="ECO:0007669"/>
    <property type="project" value="UniProtKB-KW"/>
</dbReference>
<dbReference type="EMBL" id="JBHUHD010000001">
    <property type="protein sequence ID" value="MFD2140470.1"/>
    <property type="molecule type" value="Genomic_DNA"/>
</dbReference>
<dbReference type="RefSeq" id="WP_213352961.1">
    <property type="nucleotide sequence ID" value="NZ_JAHBGB010000031.1"/>
</dbReference>
<name>A0ABW4YWC3_9HYPH</name>
<keyword evidence="1 3" id="KW-0378">Hydrolase</keyword>
<evidence type="ECO:0000256" key="1">
    <source>
        <dbReference type="ARBA" id="ARBA00022801"/>
    </source>
</evidence>
<evidence type="ECO:0000313" key="4">
    <source>
        <dbReference type="Proteomes" id="UP001597299"/>
    </source>
</evidence>
<dbReference type="SUPFAM" id="SSF53474">
    <property type="entry name" value="alpha/beta-Hydrolases"/>
    <property type="match status" value="1"/>
</dbReference>
<dbReference type="PANTHER" id="PTHR43798">
    <property type="entry name" value="MONOACYLGLYCEROL LIPASE"/>
    <property type="match status" value="1"/>
</dbReference>
<dbReference type="InterPro" id="IPR000639">
    <property type="entry name" value="Epox_hydrolase-like"/>
</dbReference>
<proteinExistence type="predicted"/>